<dbReference type="RefSeq" id="WP_307263821.1">
    <property type="nucleotide sequence ID" value="NZ_JAUSVL010000001.1"/>
</dbReference>
<gene>
    <name evidence="1" type="ORF">J3R75_003378</name>
</gene>
<name>A0AAE3VIZ3_9BACT</name>
<dbReference type="AlphaFoldDB" id="A0AAE3VIZ3"/>
<dbReference type="EMBL" id="JAUSVL010000001">
    <property type="protein sequence ID" value="MDQ0291271.1"/>
    <property type="molecule type" value="Genomic_DNA"/>
</dbReference>
<comment type="caution">
    <text evidence="1">The sequence shown here is derived from an EMBL/GenBank/DDBJ whole genome shotgun (WGS) entry which is preliminary data.</text>
</comment>
<proteinExistence type="predicted"/>
<reference evidence="1" key="1">
    <citation type="submission" date="2023-07" db="EMBL/GenBank/DDBJ databases">
        <title>Genomic Encyclopedia of Type Strains, Phase IV (KMG-IV): sequencing the most valuable type-strain genomes for metagenomic binning, comparative biology and taxonomic classification.</title>
        <authorList>
            <person name="Goeker M."/>
        </authorList>
    </citation>
    <scope>NUCLEOTIDE SEQUENCE</scope>
    <source>
        <strain evidence="1">DSM 24202</strain>
    </source>
</reference>
<organism evidence="1 2">
    <name type="scientific">Oligosphaera ethanolica</name>
    <dbReference type="NCBI Taxonomy" id="760260"/>
    <lineage>
        <taxon>Bacteria</taxon>
        <taxon>Pseudomonadati</taxon>
        <taxon>Lentisphaerota</taxon>
        <taxon>Oligosphaeria</taxon>
        <taxon>Oligosphaerales</taxon>
        <taxon>Oligosphaeraceae</taxon>
        <taxon>Oligosphaera</taxon>
    </lineage>
</organism>
<protein>
    <submittedName>
        <fullName evidence="1">Uncharacterized protein</fullName>
    </submittedName>
</protein>
<keyword evidence="2" id="KW-1185">Reference proteome</keyword>
<sequence>MSSLLGNERLDDARSSFTMTRDPAVDALIAEMLVSLRQDIAALSPGPGLTGVFLGGGYGRGDGGVLERGGRRLPYNDLDFFVFSDGLNRKSRGSLDASLAGLAETWSARLGIEVDFAPVRELSTLSSMPVTLMFQELRVGHVLVWGDGRALERIPVCAAQDLPALEGLRLLLNRGTGLLLAERRLAEKRDDDASRDFIWRNLHKCALGCGDALLIMSHSYDYSLNRREADLVAWARRYWPGVRGEQLAEHYRRAAAFKAQPHGDSLRAASELLPVLRQLWQASLERGMELSGSPATGQDGQGLRRALAAVGGRQRWWINWLQNVAYGLSGGVGTGCFMPPQCWLLLTLTGILNGELGPCWVSDGGLDWYFRRWQRFN</sequence>
<dbReference type="Proteomes" id="UP001238163">
    <property type="component" value="Unassembled WGS sequence"/>
</dbReference>
<accession>A0AAE3VIZ3</accession>
<evidence type="ECO:0000313" key="2">
    <source>
        <dbReference type="Proteomes" id="UP001238163"/>
    </source>
</evidence>
<evidence type="ECO:0000313" key="1">
    <source>
        <dbReference type="EMBL" id="MDQ0291271.1"/>
    </source>
</evidence>